<evidence type="ECO:0000313" key="3">
    <source>
        <dbReference type="WBParaSite" id="SSTP_0000594100.1"/>
    </source>
</evidence>
<proteinExistence type="predicted"/>
<name>A0A0K0E8V8_STRER</name>
<keyword evidence="2" id="KW-1185">Reference proteome</keyword>
<dbReference type="Proteomes" id="UP000035681">
    <property type="component" value="Unplaced"/>
</dbReference>
<dbReference type="WBParaSite" id="SSTP_0000594100.1">
    <property type="protein sequence ID" value="SSTP_0000594100.1"/>
    <property type="gene ID" value="SSTP_0000594100"/>
</dbReference>
<evidence type="ECO:0000256" key="1">
    <source>
        <dbReference type="SAM" id="MobiDB-lite"/>
    </source>
</evidence>
<reference evidence="3" key="1">
    <citation type="submission" date="2015-08" db="UniProtKB">
        <authorList>
            <consortium name="WormBaseParasite"/>
        </authorList>
    </citation>
    <scope>IDENTIFICATION</scope>
</reference>
<evidence type="ECO:0000313" key="4">
    <source>
        <dbReference type="WBParaSite" id="TCONS_00001104.p1"/>
    </source>
</evidence>
<dbReference type="WBParaSite" id="TCONS_00001104.p1">
    <property type="protein sequence ID" value="TCONS_00001104.p1"/>
    <property type="gene ID" value="XLOC_001035"/>
</dbReference>
<protein>
    <submittedName>
        <fullName evidence="3 4">Uncharacterized protein</fullName>
    </submittedName>
</protein>
<accession>A0A0K0E8V8</accession>
<sequence length="117" mass="13449">MKETFSKNNELIDDEGVKDNGRRNNLIYEVNRKSMPMIPLTDFESLSQVFENHNNFSGKEKREADSSEILNVGEKEEVPEDNKIPLTTFFPEDIEGSATIEPRFKKIMIYPDCGLTC</sequence>
<evidence type="ECO:0000313" key="2">
    <source>
        <dbReference type="Proteomes" id="UP000035681"/>
    </source>
</evidence>
<organism evidence="3">
    <name type="scientific">Strongyloides stercoralis</name>
    <name type="common">Threadworm</name>
    <dbReference type="NCBI Taxonomy" id="6248"/>
    <lineage>
        <taxon>Eukaryota</taxon>
        <taxon>Metazoa</taxon>
        <taxon>Ecdysozoa</taxon>
        <taxon>Nematoda</taxon>
        <taxon>Chromadorea</taxon>
        <taxon>Rhabditida</taxon>
        <taxon>Tylenchina</taxon>
        <taxon>Panagrolaimomorpha</taxon>
        <taxon>Strongyloidoidea</taxon>
        <taxon>Strongyloididae</taxon>
        <taxon>Strongyloides</taxon>
    </lineage>
</organism>
<feature type="region of interest" description="Disordered" evidence="1">
    <location>
        <begin position="1"/>
        <end position="20"/>
    </location>
</feature>
<dbReference type="AlphaFoldDB" id="A0A0K0E8V8"/>